<name>A0A1Y6K5K6_9CHLR</name>
<organism evidence="6 7">
    <name type="scientific">Candidatus Brevifilum fermentans</name>
    <dbReference type="NCBI Taxonomy" id="1986204"/>
    <lineage>
        <taxon>Bacteria</taxon>
        <taxon>Bacillati</taxon>
        <taxon>Chloroflexota</taxon>
        <taxon>Anaerolineae</taxon>
        <taxon>Anaerolineales</taxon>
        <taxon>Anaerolineaceae</taxon>
        <taxon>Candidatus Brevifilum</taxon>
    </lineage>
</organism>
<dbReference type="SUPFAM" id="SSF55781">
    <property type="entry name" value="GAF domain-like"/>
    <property type="match status" value="1"/>
</dbReference>
<feature type="transmembrane region" description="Helical" evidence="4">
    <location>
        <begin position="20"/>
        <end position="38"/>
    </location>
</feature>
<keyword evidence="6" id="KW-0808">Transferase</keyword>
<evidence type="ECO:0000256" key="2">
    <source>
        <dbReference type="ARBA" id="ARBA00022777"/>
    </source>
</evidence>
<dbReference type="SMART" id="SM00387">
    <property type="entry name" value="HATPase_c"/>
    <property type="match status" value="1"/>
</dbReference>
<feature type="transmembrane region" description="Helical" evidence="4">
    <location>
        <begin position="216"/>
        <end position="238"/>
    </location>
</feature>
<dbReference type="PROSITE" id="PS50109">
    <property type="entry name" value="HIS_KIN"/>
    <property type="match status" value="1"/>
</dbReference>
<keyword evidence="4" id="KW-0472">Membrane</keyword>
<dbReference type="OrthoDB" id="146014at2"/>
<evidence type="ECO:0000313" key="6">
    <source>
        <dbReference type="EMBL" id="SMX54914.1"/>
    </source>
</evidence>
<dbReference type="RefSeq" id="WP_087862717.1">
    <property type="nucleotide sequence ID" value="NZ_LT859958.1"/>
</dbReference>
<dbReference type="Gene3D" id="3.30.565.10">
    <property type="entry name" value="Histidine kinase-like ATPase, C-terminal domain"/>
    <property type="match status" value="1"/>
</dbReference>
<keyword evidence="2 6" id="KW-0418">Kinase</keyword>
<reference evidence="7" key="1">
    <citation type="submission" date="2017-05" db="EMBL/GenBank/DDBJ databases">
        <authorList>
            <person name="Kirkegaard R."/>
            <person name="Mcilroy J S."/>
        </authorList>
    </citation>
    <scope>NUCLEOTIDE SEQUENCE [LARGE SCALE GENOMIC DNA]</scope>
</reference>
<evidence type="ECO:0000256" key="3">
    <source>
        <dbReference type="SAM" id="Coils"/>
    </source>
</evidence>
<feature type="transmembrane region" description="Helical" evidence="4">
    <location>
        <begin position="85"/>
        <end position="104"/>
    </location>
</feature>
<dbReference type="Pfam" id="PF02518">
    <property type="entry name" value="HATPase_c"/>
    <property type="match status" value="1"/>
</dbReference>
<feature type="transmembrane region" description="Helical" evidence="4">
    <location>
        <begin position="150"/>
        <end position="170"/>
    </location>
</feature>
<feature type="transmembrane region" description="Helical" evidence="4">
    <location>
        <begin position="50"/>
        <end position="73"/>
    </location>
</feature>
<evidence type="ECO:0000256" key="1">
    <source>
        <dbReference type="ARBA" id="ARBA00022553"/>
    </source>
</evidence>
<dbReference type="InterPro" id="IPR036890">
    <property type="entry name" value="HATPase_C_sf"/>
</dbReference>
<dbReference type="AlphaFoldDB" id="A0A1Y6K5K6"/>
<dbReference type="InterPro" id="IPR005467">
    <property type="entry name" value="His_kinase_dom"/>
</dbReference>
<dbReference type="KEGG" id="abat:CFX1CAM_1849"/>
<feature type="transmembrane region" description="Helical" evidence="4">
    <location>
        <begin position="116"/>
        <end position="144"/>
    </location>
</feature>
<keyword evidence="1" id="KW-0597">Phosphoprotein</keyword>
<evidence type="ECO:0000256" key="4">
    <source>
        <dbReference type="SAM" id="Phobius"/>
    </source>
</evidence>
<dbReference type="EC" id="2.7.13.3" evidence="6"/>
<dbReference type="Proteomes" id="UP000195514">
    <property type="component" value="Chromosome I"/>
</dbReference>
<protein>
    <submittedName>
        <fullName evidence="6">Putative Histidine kinase</fullName>
        <ecNumber evidence="6">2.7.13.3</ecNumber>
    </submittedName>
</protein>
<gene>
    <name evidence="6" type="ORF">CFX1CAM_1849</name>
</gene>
<dbReference type="InterPro" id="IPR003594">
    <property type="entry name" value="HATPase_dom"/>
</dbReference>
<dbReference type="GO" id="GO:0000155">
    <property type="term" value="F:phosphorelay sensor kinase activity"/>
    <property type="evidence" value="ECO:0007669"/>
    <property type="project" value="TreeGrafter"/>
</dbReference>
<feature type="coiled-coil region" evidence="3">
    <location>
        <begin position="505"/>
        <end position="543"/>
    </location>
</feature>
<accession>A0A1Y6K5K6</accession>
<evidence type="ECO:0000313" key="7">
    <source>
        <dbReference type="Proteomes" id="UP000195514"/>
    </source>
</evidence>
<dbReference type="SUPFAM" id="SSF55874">
    <property type="entry name" value="ATPase domain of HSP90 chaperone/DNA topoisomerase II/histidine kinase"/>
    <property type="match status" value="1"/>
</dbReference>
<feature type="domain" description="Histidine kinase" evidence="5">
    <location>
        <begin position="483"/>
        <end position="705"/>
    </location>
</feature>
<keyword evidence="4" id="KW-0812">Transmembrane</keyword>
<keyword evidence="4" id="KW-1133">Transmembrane helix</keyword>
<proteinExistence type="predicted"/>
<evidence type="ECO:0000259" key="5">
    <source>
        <dbReference type="PROSITE" id="PS50109"/>
    </source>
</evidence>
<dbReference type="EMBL" id="LT859958">
    <property type="protein sequence ID" value="SMX54914.1"/>
    <property type="molecule type" value="Genomic_DNA"/>
</dbReference>
<dbReference type="PANTHER" id="PTHR43547">
    <property type="entry name" value="TWO-COMPONENT HISTIDINE KINASE"/>
    <property type="match status" value="1"/>
</dbReference>
<keyword evidence="3" id="KW-0175">Coiled coil</keyword>
<dbReference type="PANTHER" id="PTHR43547:SF2">
    <property type="entry name" value="HYBRID SIGNAL TRANSDUCTION HISTIDINE KINASE C"/>
    <property type="match status" value="1"/>
</dbReference>
<sequence length="707" mass="78696">MAANLTSLFNFLTTPPGDLIYHLVTHVTLVFVILYLLFKRWEPDTRGQARRSLIGCIILILLQLSLCALRFISSSTHLHNIDFPPIFERLVASLTILWVIWTLFTGSQRKTATTVCITLSLTLIVLALVSVLIKPHFAVIFLINPLALDFIWQLIALLMIVIGIILAISLRPPMMKVLNISLLGLACGHLLQILLINEMDWQMGAVRLSQMLSLPWLIAIIKYLSSGITHVSSAANLSDTAVIKNGKKPVLANAEVTADTKPALVNLLLKINTTQTKDEKYQTVAQALSLSVVADICFLISRSKEDEKIHILCGYDLIRETILKADILSREDLPNVITAWESRQALNLSYADANLRDAQTLAMLLNYHTIGSLFAYPLGLPGHPWVGGVFFLSPYTGKRWDDKTLQLMDQIKDTLSMVLFGPDALEAASQESIQAEVKINALLQAAENLHAALTEKETLIREKDALIKGLKAKFQIDRMESVTRQEELQQKITDLTAQIASQPGISSKLEQLEEENRRLSSERDQLMLDLNRTKNMLTNLQMEAGQTGPIRLSLESSIISLDSIAANARLRVVSQLQGRNIDLEIHNPDGRLMIKTDPELLQTALYELLTNAILATEYGGTIRLEQKISLEMGMLTVQVTDFGVGLTQAEQTALFSAQHEVIPGIGSVPAVRNAIRAIRVLNGKIWLKSKKVSYTTFRFQIPVRIID</sequence>
<feature type="transmembrane region" description="Helical" evidence="4">
    <location>
        <begin position="177"/>
        <end position="196"/>
    </location>
</feature>
<keyword evidence="7" id="KW-1185">Reference proteome</keyword>